<feature type="domain" description="PAC" evidence="8">
    <location>
        <begin position="205"/>
        <end position="257"/>
    </location>
</feature>
<accession>A0ABD5M3X1</accession>
<dbReference type="EMBL" id="JBEDNY010000003">
    <property type="protein sequence ID" value="MEZ3164260.1"/>
    <property type="molecule type" value="Genomic_DNA"/>
</dbReference>
<dbReference type="NCBIfam" id="TIGR00229">
    <property type="entry name" value="sensory_box"/>
    <property type="match status" value="3"/>
</dbReference>
<dbReference type="AlphaFoldDB" id="A0ABD5M3X1"/>
<dbReference type="PROSITE" id="PS50112">
    <property type="entry name" value="PAS"/>
    <property type="match status" value="1"/>
</dbReference>
<dbReference type="PROSITE" id="PS50113">
    <property type="entry name" value="PAC"/>
    <property type="match status" value="3"/>
</dbReference>
<dbReference type="InterPro" id="IPR000014">
    <property type="entry name" value="PAS"/>
</dbReference>
<organism evidence="9 10">
    <name type="scientific">Halorubrum miltondacostae</name>
    <dbReference type="NCBI Taxonomy" id="3076378"/>
    <lineage>
        <taxon>Archaea</taxon>
        <taxon>Methanobacteriati</taxon>
        <taxon>Methanobacteriota</taxon>
        <taxon>Stenosarchaea group</taxon>
        <taxon>Halobacteria</taxon>
        <taxon>Halobacteriales</taxon>
        <taxon>Haloferacaceae</taxon>
        <taxon>Halorubrum</taxon>
    </lineage>
</organism>
<dbReference type="EC" id="2.7.13.3" evidence="2"/>
<feature type="domain" description="PAC" evidence="8">
    <location>
        <begin position="442"/>
        <end position="493"/>
    </location>
</feature>
<dbReference type="Pfam" id="PF08448">
    <property type="entry name" value="PAS_4"/>
    <property type="match status" value="1"/>
</dbReference>
<dbReference type="RefSeq" id="WP_371162339.1">
    <property type="nucleotide sequence ID" value="NZ_JBEDNX010000005.1"/>
</dbReference>
<keyword evidence="10" id="KW-1185">Reference proteome</keyword>
<evidence type="ECO:0000256" key="6">
    <source>
        <dbReference type="SAM" id="MobiDB-lite"/>
    </source>
</evidence>
<dbReference type="Proteomes" id="UP001567572">
    <property type="component" value="Unassembled WGS sequence"/>
</dbReference>
<keyword evidence="3" id="KW-0597">Phosphoprotein</keyword>
<dbReference type="InterPro" id="IPR013655">
    <property type="entry name" value="PAS_fold_3"/>
</dbReference>
<gene>
    <name evidence="9" type="ORF">ABNG04_10320</name>
</gene>
<dbReference type="InterPro" id="IPR052162">
    <property type="entry name" value="Sensor_kinase/Photoreceptor"/>
</dbReference>
<dbReference type="Pfam" id="PF08447">
    <property type="entry name" value="PAS_3"/>
    <property type="match status" value="1"/>
</dbReference>
<feature type="region of interest" description="Disordered" evidence="6">
    <location>
        <begin position="679"/>
        <end position="700"/>
    </location>
</feature>
<evidence type="ECO:0000313" key="9">
    <source>
        <dbReference type="EMBL" id="MEZ3164260.1"/>
    </source>
</evidence>
<dbReference type="Pfam" id="PF13426">
    <property type="entry name" value="PAS_9"/>
    <property type="match status" value="1"/>
</dbReference>
<evidence type="ECO:0000313" key="10">
    <source>
        <dbReference type="Proteomes" id="UP001567572"/>
    </source>
</evidence>
<feature type="domain" description="PAS" evidence="7">
    <location>
        <begin position="133"/>
        <end position="203"/>
    </location>
</feature>
<dbReference type="InterPro" id="IPR035965">
    <property type="entry name" value="PAS-like_dom_sf"/>
</dbReference>
<evidence type="ECO:0000256" key="3">
    <source>
        <dbReference type="ARBA" id="ARBA00022553"/>
    </source>
</evidence>
<dbReference type="InterPro" id="IPR013656">
    <property type="entry name" value="PAS_4"/>
</dbReference>
<evidence type="ECO:0000259" key="7">
    <source>
        <dbReference type="PROSITE" id="PS50112"/>
    </source>
</evidence>
<dbReference type="Gene3D" id="3.30.450.20">
    <property type="entry name" value="PAS domain"/>
    <property type="match status" value="3"/>
</dbReference>
<dbReference type="SMART" id="SM00091">
    <property type="entry name" value="PAS"/>
    <property type="match status" value="2"/>
</dbReference>
<comment type="caution">
    <text evidence="9">The sequence shown here is derived from an EMBL/GenBank/DDBJ whole genome shotgun (WGS) entry which is preliminary data.</text>
</comment>
<evidence type="ECO:0000256" key="4">
    <source>
        <dbReference type="ARBA" id="ARBA00022679"/>
    </source>
</evidence>
<dbReference type="InterPro" id="IPR001610">
    <property type="entry name" value="PAC"/>
</dbReference>
<evidence type="ECO:0000256" key="1">
    <source>
        <dbReference type="ARBA" id="ARBA00000085"/>
    </source>
</evidence>
<name>A0ABD5M3X1_9EURY</name>
<sequence length="700" mass="75076">MNRPNGRDRAIHVGTDADWVREAAAASTVVGGSQRVASFDEAPTEAAVADATGARLVVCELSPESGVGPLVAVREALPDVPALAVVREADAVDDALAAGAADVFVRRDGVDETALLARRMDGVAASPADASLGAESTERLLDAIDDSFYALDADGALERWNDRFRESTGYDDGELEGMPALDLFAGADRDRVAEAIETVFETGSATVEAELVAKDGETTPVEYTGALVTDGDGSPRGIVGIGRDLTQRREREDRLVRLRQAVETITDAAPLTLFEVGPEGTVSTVRGETLGRRLGDGISSGDAVEETFADQPGMRRAIEAALDGESARDLVDVSDSTFEVWLRPALDEAGSVARVVGLALDVTEREERAVMLDQIQANAEEVIWISTPGKESMDFITDAYEDVWGTHPETLDDDPMSFVRAVHPDDRVEAALERQQADPDAYDETYRVVHPDGEVRWIHDKSSGVYEDGELTRVVGIATDVTVRKRRERKLRLKNRAVETAPVGIAIHETTDPGNPISYVNDAFEAITGYDGDSIAGEGVSALGGEDTDPDRVETLASAIEAGDRGSETLVLHRADGTPFWGRIAVAPVVGGDDEATHAVSFVQDVTESKEHEQEIERHLTEFGEVLADDLGAPLREARDRLNAATDDEPDEELRRAAASVETAVSLVEDLATVHSFSVEPRRLSESMRGSSAPLGSRDE</sequence>
<dbReference type="PANTHER" id="PTHR43304">
    <property type="entry name" value="PHYTOCHROME-LIKE PROTEIN CPH1"/>
    <property type="match status" value="1"/>
</dbReference>
<dbReference type="CDD" id="cd00130">
    <property type="entry name" value="PAS"/>
    <property type="match status" value="3"/>
</dbReference>
<dbReference type="PANTHER" id="PTHR43304:SF1">
    <property type="entry name" value="PAC DOMAIN-CONTAINING PROTEIN"/>
    <property type="match status" value="1"/>
</dbReference>
<keyword evidence="4" id="KW-0808">Transferase</keyword>
<reference evidence="9 10" key="1">
    <citation type="submission" date="2024-06" db="EMBL/GenBank/DDBJ databases">
        <title>Halorubrum miltondacostae sp. nov., a potential PHA producer isolated from an inland solar saltern in Rio Maior, Portugal.</title>
        <authorList>
            <person name="Albuquerque L."/>
            <person name="Viver T."/>
            <person name="Barroso C."/>
            <person name="Claudino R."/>
            <person name="Galvan M."/>
            <person name="Simoes G."/>
            <person name="Lobo Da Cunha A."/>
            <person name="Egas C."/>
        </authorList>
    </citation>
    <scope>NUCLEOTIDE SEQUENCE [LARGE SCALE GENOMIC DNA]</scope>
    <source>
        <strain evidence="9 10">RMP-11</strain>
    </source>
</reference>
<evidence type="ECO:0000256" key="5">
    <source>
        <dbReference type="ARBA" id="ARBA00022777"/>
    </source>
</evidence>
<comment type="catalytic activity">
    <reaction evidence="1">
        <text>ATP + protein L-histidine = ADP + protein N-phospho-L-histidine.</text>
        <dbReference type="EC" id="2.7.13.3"/>
    </reaction>
</comment>
<evidence type="ECO:0000259" key="8">
    <source>
        <dbReference type="PROSITE" id="PS50113"/>
    </source>
</evidence>
<dbReference type="SMART" id="SM00086">
    <property type="entry name" value="PAC"/>
    <property type="match status" value="3"/>
</dbReference>
<proteinExistence type="predicted"/>
<feature type="domain" description="PAC" evidence="8">
    <location>
        <begin position="565"/>
        <end position="618"/>
    </location>
</feature>
<evidence type="ECO:0000256" key="2">
    <source>
        <dbReference type="ARBA" id="ARBA00012438"/>
    </source>
</evidence>
<dbReference type="SUPFAM" id="SSF55785">
    <property type="entry name" value="PYP-like sensor domain (PAS domain)"/>
    <property type="match status" value="4"/>
</dbReference>
<protein>
    <recommendedName>
        <fullName evidence="2">histidine kinase</fullName>
        <ecNumber evidence="2">2.7.13.3</ecNumber>
    </recommendedName>
</protein>
<dbReference type="InterPro" id="IPR000700">
    <property type="entry name" value="PAS-assoc_C"/>
</dbReference>
<keyword evidence="5" id="KW-0418">Kinase</keyword>
<dbReference type="GO" id="GO:0004673">
    <property type="term" value="F:protein histidine kinase activity"/>
    <property type="evidence" value="ECO:0007669"/>
    <property type="project" value="UniProtKB-EC"/>
</dbReference>